<evidence type="ECO:0000256" key="1">
    <source>
        <dbReference type="SAM" id="Phobius"/>
    </source>
</evidence>
<evidence type="ECO:0000313" key="2">
    <source>
        <dbReference type="EMBL" id="RDD60806.1"/>
    </source>
</evidence>
<evidence type="ECO:0000313" key="3">
    <source>
        <dbReference type="Proteomes" id="UP000253941"/>
    </source>
</evidence>
<dbReference type="NCBIfam" id="NF033565">
    <property type="entry name" value="trans_MerF"/>
    <property type="match status" value="1"/>
</dbReference>
<keyword evidence="1" id="KW-0472">Membrane</keyword>
<organism evidence="2 3">
    <name type="scientific">Ferruginivarius sediminum</name>
    <dbReference type="NCBI Taxonomy" id="2661937"/>
    <lineage>
        <taxon>Bacteria</taxon>
        <taxon>Pseudomonadati</taxon>
        <taxon>Pseudomonadota</taxon>
        <taxon>Alphaproteobacteria</taxon>
        <taxon>Rhodospirillales</taxon>
        <taxon>Rhodospirillaceae</taxon>
        <taxon>Ferruginivarius</taxon>
    </lineage>
</organism>
<name>A0A369TD14_9PROT</name>
<accession>A0A369TD14</accession>
<keyword evidence="1" id="KW-0812">Transmembrane</keyword>
<sequence length="67" mass="7313">MESTRLLRTGVIGSLVTAVCCFTPLLVWGLPALGLAAWLGWIDYVLLPALSGFIVLIAIALWRRWSA</sequence>
<reference evidence="2 3" key="1">
    <citation type="submission" date="2018-07" db="EMBL/GenBank/DDBJ databases">
        <title>Venubactetium sediminum gen. nov., sp. nov., isolated from a marine solar saltern.</title>
        <authorList>
            <person name="Wang S."/>
        </authorList>
    </citation>
    <scope>NUCLEOTIDE SEQUENCE [LARGE SCALE GENOMIC DNA]</scope>
    <source>
        <strain evidence="2 3">WD2A32</strain>
    </source>
</reference>
<comment type="caution">
    <text evidence="2">The sequence shown here is derived from an EMBL/GenBank/DDBJ whole genome shotgun (WGS) entry which is preliminary data.</text>
</comment>
<feature type="transmembrane region" description="Helical" evidence="1">
    <location>
        <begin position="44"/>
        <end position="62"/>
    </location>
</feature>
<proteinExistence type="predicted"/>
<dbReference type="InterPro" id="IPR021091">
    <property type="entry name" value="Mercury_ion_transport_MerF"/>
</dbReference>
<gene>
    <name evidence="2" type="primary">merF</name>
    <name evidence="2" type="ORF">DRB17_16425</name>
</gene>
<dbReference type="Pfam" id="PF11431">
    <property type="entry name" value="Transport_MerF"/>
    <property type="match status" value="1"/>
</dbReference>
<dbReference type="AlphaFoldDB" id="A0A369TD14"/>
<keyword evidence="1" id="KW-1133">Transmembrane helix</keyword>
<dbReference type="EMBL" id="QPMH01000020">
    <property type="protein sequence ID" value="RDD60806.1"/>
    <property type="molecule type" value="Genomic_DNA"/>
</dbReference>
<dbReference type="Gene3D" id="1.10.287.910">
    <property type="entry name" value="bacterial mercury transporter, merf"/>
    <property type="match status" value="1"/>
</dbReference>
<keyword evidence="3" id="KW-1185">Reference proteome</keyword>
<dbReference type="Proteomes" id="UP000253941">
    <property type="component" value="Unassembled WGS sequence"/>
</dbReference>
<feature type="transmembrane region" description="Helical" evidence="1">
    <location>
        <begin position="12"/>
        <end position="38"/>
    </location>
</feature>
<protein>
    <submittedName>
        <fullName evidence="2">Mercury resistance system transport protein MerF</fullName>
    </submittedName>
</protein>
<dbReference type="GO" id="GO:0016020">
    <property type="term" value="C:membrane"/>
    <property type="evidence" value="ECO:0007669"/>
    <property type="project" value="InterPro"/>
</dbReference>